<dbReference type="SMART" id="SM00266">
    <property type="entry name" value="CAD"/>
    <property type="match status" value="1"/>
</dbReference>
<dbReference type="InterPro" id="IPR044925">
    <property type="entry name" value="His-Me_finger_sf"/>
</dbReference>
<dbReference type="PANTHER" id="PTHR13067:SF2">
    <property type="entry name" value="CASPASE-ACTIVATED DNASE"/>
    <property type="match status" value="1"/>
</dbReference>
<dbReference type="EnsemblMetazoa" id="MDOA011248-RA">
    <property type="protein sequence ID" value="MDOA011248-PA"/>
    <property type="gene ID" value="MDOA011248"/>
</dbReference>
<evidence type="ECO:0000256" key="1">
    <source>
        <dbReference type="ARBA" id="ARBA00022703"/>
    </source>
</evidence>
<dbReference type="GO" id="GO:0005634">
    <property type="term" value="C:nucleus"/>
    <property type="evidence" value="ECO:0007669"/>
    <property type="project" value="InterPro"/>
</dbReference>
<evidence type="ECO:0000256" key="2">
    <source>
        <dbReference type="PROSITE-ProRule" id="PRU00447"/>
    </source>
</evidence>
<sequence length="463" mass="54210">MFNFIKEAMSPTTRSKAIKSDIAETMEMTKEAGESVKESSCSIVVQSPPAVNPIKGYKITDNERSRKFGVGANSLEMLKTKAKLKFPIKDLHIYLASDGYEVTDEDYFSTLESQTLFIVAGPDAIITTDSDFEFEQLRQRSPLLKVADIIYDFMEQQPEKFSKLIAEYERKKLPHKYDQNKTTLSIKSEHPEWFLGQEEKCYTKEEALQRKAQDRVRCYYYKTKDELTRNRLYQQNQKARQIIDSVLEKFRYLLIGCDYFSMIFNRKCEHKHDIIKNKLNEDKDDETDARAVVPNKRLKQVIREYTARHEILDQWSVSLCTDLGDFYCQGSYSDSANNCALQHTINPYASRENLILFQVWNLDHQIELSRTILPALIENVRELISTPKRMCSLHKAPVVDVSVLEYFLEIFSLKNLKLVHIVCHEKSQRQNKSNGRLLCKQCHEYKIVEELMQVEYNYNPDDW</sequence>
<dbReference type="PROSITE" id="PS51135">
    <property type="entry name" value="CIDE_N"/>
    <property type="match status" value="1"/>
</dbReference>
<dbReference type="PANTHER" id="PTHR13067">
    <property type="entry name" value="CASPASE-ACTIVATED DNASE"/>
    <property type="match status" value="1"/>
</dbReference>
<dbReference type="SUPFAM" id="SSF54277">
    <property type="entry name" value="CAD &amp; PB1 domains"/>
    <property type="match status" value="1"/>
</dbReference>
<dbReference type="InterPro" id="IPR039729">
    <property type="entry name" value="DFF40"/>
</dbReference>
<reference evidence="4" key="1">
    <citation type="submission" date="2020-05" db="UniProtKB">
        <authorList>
            <consortium name="EnsemblMetazoa"/>
        </authorList>
    </citation>
    <scope>IDENTIFICATION</scope>
    <source>
        <strain evidence="4">Aabys</strain>
    </source>
</reference>
<feature type="domain" description="CIDE-N" evidence="3">
    <location>
        <begin position="53"/>
        <end position="128"/>
    </location>
</feature>
<proteinExistence type="predicted"/>
<protein>
    <recommendedName>
        <fullName evidence="3">CIDE-N domain-containing protein</fullName>
    </recommendedName>
</protein>
<dbReference type="GO" id="GO:0004520">
    <property type="term" value="F:DNA endonuclease activity"/>
    <property type="evidence" value="ECO:0007669"/>
    <property type="project" value="InterPro"/>
</dbReference>
<dbReference type="RefSeq" id="XP_019893650.2">
    <property type="nucleotide sequence ID" value="XM_020038091.2"/>
</dbReference>
<evidence type="ECO:0000259" key="3">
    <source>
        <dbReference type="PROSITE" id="PS51135"/>
    </source>
</evidence>
<dbReference type="OrthoDB" id="9943677at2759"/>
<dbReference type="AlphaFoldDB" id="A0A1I8N3U4"/>
<dbReference type="RefSeq" id="XP_005187251.2">
    <property type="nucleotide sequence ID" value="XM_005187194.4"/>
</dbReference>
<name>A0A1I8N3U4_MUSDO</name>
<dbReference type="VEuPathDB" id="VectorBase:MDOA011248"/>
<dbReference type="InterPro" id="IPR003508">
    <property type="entry name" value="CIDE-N_dom"/>
</dbReference>
<keyword evidence="1 2" id="KW-0053">Apoptosis</keyword>
<dbReference type="STRING" id="7370.A0A1I8N3U4"/>
<evidence type="ECO:0000313" key="4">
    <source>
        <dbReference type="EnsemblMetazoa" id="MDOA011248-PA"/>
    </source>
</evidence>
<dbReference type="CDD" id="cd01615">
    <property type="entry name" value="CIDE_N"/>
    <property type="match status" value="1"/>
</dbReference>
<gene>
    <name evidence="4" type="primary">101898032</name>
</gene>
<dbReference type="GO" id="GO:0005737">
    <property type="term" value="C:cytoplasm"/>
    <property type="evidence" value="ECO:0007669"/>
    <property type="project" value="InterPro"/>
</dbReference>
<dbReference type="VEuPathDB" id="VectorBase:MDOMA2_011410"/>
<accession>A0A1I8N3U4</accession>
<organism evidence="4">
    <name type="scientific">Musca domestica</name>
    <name type="common">House fly</name>
    <dbReference type="NCBI Taxonomy" id="7370"/>
    <lineage>
        <taxon>Eukaryota</taxon>
        <taxon>Metazoa</taxon>
        <taxon>Ecdysozoa</taxon>
        <taxon>Arthropoda</taxon>
        <taxon>Hexapoda</taxon>
        <taxon>Insecta</taxon>
        <taxon>Pterygota</taxon>
        <taxon>Neoptera</taxon>
        <taxon>Endopterygota</taxon>
        <taxon>Diptera</taxon>
        <taxon>Brachycera</taxon>
        <taxon>Muscomorpha</taxon>
        <taxon>Muscoidea</taxon>
        <taxon>Muscidae</taxon>
        <taxon>Musca</taxon>
    </lineage>
</organism>
<dbReference type="GO" id="GO:0016787">
    <property type="term" value="F:hydrolase activity"/>
    <property type="evidence" value="ECO:0007669"/>
    <property type="project" value="InterPro"/>
</dbReference>
<dbReference type="Pfam" id="PF09230">
    <property type="entry name" value="DFF40"/>
    <property type="match status" value="1"/>
</dbReference>
<dbReference type="FunFam" id="3.10.20.10:FF:000015">
    <property type="entry name" value="DNAation factor-related protein 4"/>
    <property type="match status" value="1"/>
</dbReference>
<dbReference type="SUPFAM" id="SSF54060">
    <property type="entry name" value="His-Me finger endonucleases"/>
    <property type="match status" value="1"/>
</dbReference>
<dbReference type="KEGG" id="mde:101898032"/>
<dbReference type="eggNOG" id="ENOG502R0RF">
    <property type="taxonomic scope" value="Eukaryota"/>
</dbReference>
<dbReference type="GO" id="GO:0006309">
    <property type="term" value="P:apoptotic DNA fragmentation"/>
    <property type="evidence" value="ECO:0007669"/>
    <property type="project" value="InterPro"/>
</dbReference>
<dbReference type="InterPro" id="IPR015311">
    <property type="entry name" value="DFF40_C"/>
</dbReference>
<dbReference type="Pfam" id="PF02017">
    <property type="entry name" value="CIDE-N"/>
    <property type="match status" value="1"/>
</dbReference>
<dbReference type="Gene3D" id="3.10.20.10">
    <property type="match status" value="1"/>
</dbReference>